<protein>
    <submittedName>
        <fullName evidence="2">Uncharacterized protein</fullName>
    </submittedName>
</protein>
<dbReference type="PANTHER" id="PTHR46481">
    <property type="entry name" value="ZINC FINGER BED DOMAIN-CONTAINING PROTEIN 4"/>
    <property type="match status" value="1"/>
</dbReference>
<organism evidence="1 2">
    <name type="scientific">Plectus sambesii</name>
    <dbReference type="NCBI Taxonomy" id="2011161"/>
    <lineage>
        <taxon>Eukaryota</taxon>
        <taxon>Metazoa</taxon>
        <taxon>Ecdysozoa</taxon>
        <taxon>Nematoda</taxon>
        <taxon>Chromadorea</taxon>
        <taxon>Plectida</taxon>
        <taxon>Plectina</taxon>
        <taxon>Plectoidea</taxon>
        <taxon>Plectidae</taxon>
        <taxon>Plectus</taxon>
    </lineage>
</organism>
<evidence type="ECO:0000313" key="2">
    <source>
        <dbReference type="WBParaSite" id="PSAMB.scaffold1003size37353.g10244.t1"/>
    </source>
</evidence>
<dbReference type="AlphaFoldDB" id="A0A914UGM3"/>
<evidence type="ECO:0000313" key="1">
    <source>
        <dbReference type="Proteomes" id="UP000887566"/>
    </source>
</evidence>
<reference evidence="2" key="1">
    <citation type="submission" date="2022-11" db="UniProtKB">
        <authorList>
            <consortium name="WormBaseParasite"/>
        </authorList>
    </citation>
    <scope>IDENTIFICATION</scope>
</reference>
<name>A0A914UGM3_9BILA</name>
<dbReference type="PANTHER" id="PTHR46481:SF4">
    <property type="entry name" value="ZINC FINGER BED DOMAIN-CONTAINING PROTEIN 4"/>
    <property type="match status" value="1"/>
</dbReference>
<dbReference type="Proteomes" id="UP000887566">
    <property type="component" value="Unplaced"/>
</dbReference>
<dbReference type="SUPFAM" id="SSF53098">
    <property type="entry name" value="Ribonuclease H-like"/>
    <property type="match status" value="1"/>
</dbReference>
<accession>A0A914UGM3</accession>
<dbReference type="InterPro" id="IPR052035">
    <property type="entry name" value="ZnF_BED_domain_contain"/>
</dbReference>
<sequence>MPNCSINFLLSKQFCDLVETLNPKYCIPASRTKLTSLIENQLEQLKMKLQAALTGALMFAVGLDVWMTKGMTNSYLALTVYFFSPSAKQLMNLLLGLRPIVGRHSAATIKTMCNAMLAEWELKESDISRYVTDNGSNMIAAFRDLAISISREIDEDLITADDLKSSSIFLADPNIEVESDDIEEEIDKDILEFKSCEDDYNSVFSKRLPCIAHTIQLVLHSTIDRDITFNRPVQHMLEILRKFKKSVLATESLLNKCGKRVLLPARTRWNSLCIVLERVFDIQEAISQVCFEMKWSSLNKHLLALKTLYGVLKLFYSITDFLQADKILNAIAPNFDLTDLIFTFLDPNVAWMVENDVKFTVGKQYILIMIPPPNDNPTTSISSPQVSMLPSSSQFSALAEVMAIKRAHQEMEKRGDGPAKLLDRYLNEWTSKPPPTSIDPFEFWYQNDLEQISY</sequence>
<dbReference type="InterPro" id="IPR012337">
    <property type="entry name" value="RNaseH-like_sf"/>
</dbReference>
<dbReference type="WBParaSite" id="PSAMB.scaffold1003size37353.g10244.t1">
    <property type="protein sequence ID" value="PSAMB.scaffold1003size37353.g10244.t1"/>
    <property type="gene ID" value="PSAMB.scaffold1003size37353.g10244"/>
</dbReference>
<proteinExistence type="predicted"/>
<keyword evidence="1" id="KW-1185">Reference proteome</keyword>